<gene>
    <name evidence="1" type="ORF">LARSCL_LOCUS398</name>
</gene>
<proteinExistence type="predicted"/>
<sequence length="83" mass="9489">MFCNVCASIVIISLEAFSPSENTPLETFPMNSCRVSRCFVGLQVTKHSIQSYYKRGQCQSLLKWSGSTEFFSKENISNKDYFK</sequence>
<name>A0AAV1YSY2_9ARAC</name>
<dbReference type="EMBL" id="CAXIEN010000002">
    <property type="protein sequence ID" value="CAL1261445.1"/>
    <property type="molecule type" value="Genomic_DNA"/>
</dbReference>
<comment type="caution">
    <text evidence="1">The sequence shown here is derived from an EMBL/GenBank/DDBJ whole genome shotgun (WGS) entry which is preliminary data.</text>
</comment>
<reference evidence="1 2" key="1">
    <citation type="submission" date="2024-04" db="EMBL/GenBank/DDBJ databases">
        <authorList>
            <person name="Rising A."/>
            <person name="Reimegard J."/>
            <person name="Sonavane S."/>
            <person name="Akerstrom W."/>
            <person name="Nylinder S."/>
            <person name="Hedman E."/>
            <person name="Kallberg Y."/>
        </authorList>
    </citation>
    <scope>NUCLEOTIDE SEQUENCE [LARGE SCALE GENOMIC DNA]</scope>
</reference>
<protein>
    <recommendedName>
        <fullName evidence="3">Secreted protein</fullName>
    </recommendedName>
</protein>
<organism evidence="1 2">
    <name type="scientific">Larinioides sclopetarius</name>
    <dbReference type="NCBI Taxonomy" id="280406"/>
    <lineage>
        <taxon>Eukaryota</taxon>
        <taxon>Metazoa</taxon>
        <taxon>Ecdysozoa</taxon>
        <taxon>Arthropoda</taxon>
        <taxon>Chelicerata</taxon>
        <taxon>Arachnida</taxon>
        <taxon>Araneae</taxon>
        <taxon>Araneomorphae</taxon>
        <taxon>Entelegynae</taxon>
        <taxon>Araneoidea</taxon>
        <taxon>Araneidae</taxon>
        <taxon>Larinioides</taxon>
    </lineage>
</organism>
<dbReference type="Proteomes" id="UP001497382">
    <property type="component" value="Unassembled WGS sequence"/>
</dbReference>
<accession>A0AAV1YSY2</accession>
<dbReference type="AlphaFoldDB" id="A0AAV1YSY2"/>
<evidence type="ECO:0008006" key="3">
    <source>
        <dbReference type="Google" id="ProtNLM"/>
    </source>
</evidence>
<keyword evidence="2" id="KW-1185">Reference proteome</keyword>
<evidence type="ECO:0000313" key="1">
    <source>
        <dbReference type="EMBL" id="CAL1261445.1"/>
    </source>
</evidence>
<evidence type="ECO:0000313" key="2">
    <source>
        <dbReference type="Proteomes" id="UP001497382"/>
    </source>
</evidence>